<comment type="caution">
    <text evidence="7">The sequence shown here is derived from an EMBL/GenBank/DDBJ whole genome shotgun (WGS) entry which is preliminary data.</text>
</comment>
<dbReference type="AlphaFoldDB" id="A0A9J6BGR2"/>
<comment type="similarity">
    <text evidence="6">Belongs to the insect chemoreceptor superfamily. Gustatory receptor (GR) family.</text>
</comment>
<feature type="transmembrane region" description="Helical" evidence="6">
    <location>
        <begin position="365"/>
        <end position="383"/>
    </location>
</feature>
<dbReference type="InterPro" id="IPR013604">
    <property type="entry name" value="7TM_chemorcpt"/>
</dbReference>
<sequence length="390" mass="45800">MSSVLHSISSLISTSKFFGLTLFTVDSKSWTAKITKIDKIAITFTIFMNFILNCIYWSSVNSSTYDEFRNEILELSLPLLVYVDYLIIAISIIWFFIKRQKIARFIKKIHEIDESFLQNFDHKFDYKKEKFKICLCVISALTFMTLMCALDLIVLIFENVGLNNQDFIFLFWSSYSQIIQHFHQIIGINAIKIRLTAFKKFIKSTTKFEVEKFSKIHLEIIDAISIFNEIFPPIMMIYFADMFSWICVLIFDMATMPKTTFMEFFIAFAMNVPHSIYFIGILYLIIKSAENVKNEIRKCVIELWIKINSSEEKNKGMEQLIYQMVNIPVEFTSGLIDYDWKLMFKFLGPDIDDITNEILEVSTPLLLYVDYLINAFAIFWFSLNVGKLWS</sequence>
<evidence type="ECO:0000313" key="8">
    <source>
        <dbReference type="Proteomes" id="UP001107558"/>
    </source>
</evidence>
<evidence type="ECO:0000256" key="5">
    <source>
        <dbReference type="ARBA" id="ARBA00023136"/>
    </source>
</evidence>
<keyword evidence="6" id="KW-0807">Transducer</keyword>
<keyword evidence="8" id="KW-1185">Reference proteome</keyword>
<reference evidence="7" key="1">
    <citation type="submission" date="2021-03" db="EMBL/GenBank/DDBJ databases">
        <title>Chromosome level genome of the anhydrobiotic midge Polypedilum vanderplanki.</title>
        <authorList>
            <person name="Yoshida Y."/>
            <person name="Kikawada T."/>
            <person name="Gusev O."/>
        </authorList>
    </citation>
    <scope>NUCLEOTIDE SEQUENCE</scope>
    <source>
        <strain evidence="7">NIAS01</strain>
        <tissue evidence="7">Whole body or cell culture</tissue>
    </source>
</reference>
<keyword evidence="2 6" id="KW-1003">Cell membrane</keyword>
<evidence type="ECO:0000256" key="3">
    <source>
        <dbReference type="ARBA" id="ARBA00022692"/>
    </source>
</evidence>
<keyword evidence="5 6" id="KW-0472">Membrane</keyword>
<dbReference type="GO" id="GO:0007165">
    <property type="term" value="P:signal transduction"/>
    <property type="evidence" value="ECO:0007669"/>
    <property type="project" value="UniProtKB-KW"/>
</dbReference>
<protein>
    <recommendedName>
        <fullName evidence="6">Gustatory receptor</fullName>
    </recommendedName>
</protein>
<evidence type="ECO:0000256" key="6">
    <source>
        <dbReference type="RuleBase" id="RU363108"/>
    </source>
</evidence>
<dbReference type="GO" id="GO:0005886">
    <property type="term" value="C:plasma membrane"/>
    <property type="evidence" value="ECO:0007669"/>
    <property type="project" value="UniProtKB-SubCell"/>
</dbReference>
<evidence type="ECO:0000313" key="7">
    <source>
        <dbReference type="EMBL" id="KAG5669073.1"/>
    </source>
</evidence>
<feature type="transmembrane region" description="Helical" evidence="6">
    <location>
        <begin position="37"/>
        <end position="59"/>
    </location>
</feature>
<comment type="caution">
    <text evidence="6">Lacks conserved residue(s) required for the propagation of feature annotation.</text>
</comment>
<comment type="subcellular location">
    <subcellularLocation>
        <location evidence="1 6">Cell membrane</location>
        <topology evidence="1 6">Multi-pass membrane protein</topology>
    </subcellularLocation>
</comment>
<keyword evidence="6" id="KW-0675">Receptor</keyword>
<name>A0A9J6BGR2_POLVA</name>
<dbReference type="Pfam" id="PF08395">
    <property type="entry name" value="7tm_7"/>
    <property type="match status" value="1"/>
</dbReference>
<feature type="transmembrane region" description="Helical" evidence="6">
    <location>
        <begin position="133"/>
        <end position="157"/>
    </location>
</feature>
<feature type="transmembrane region" description="Helical" evidence="6">
    <location>
        <begin position="79"/>
        <end position="97"/>
    </location>
</feature>
<keyword evidence="4 6" id="KW-1133">Transmembrane helix</keyword>
<proteinExistence type="inferred from homology"/>
<comment type="function">
    <text evidence="6">Gustatory receptor which mediates acceptance or avoidance behavior, depending on its substrates.</text>
</comment>
<evidence type="ECO:0000256" key="1">
    <source>
        <dbReference type="ARBA" id="ARBA00004651"/>
    </source>
</evidence>
<accession>A0A9J6BGR2</accession>
<dbReference type="GO" id="GO:0050909">
    <property type="term" value="P:sensory perception of taste"/>
    <property type="evidence" value="ECO:0007669"/>
    <property type="project" value="InterPro"/>
</dbReference>
<evidence type="ECO:0000256" key="2">
    <source>
        <dbReference type="ARBA" id="ARBA00022475"/>
    </source>
</evidence>
<feature type="transmembrane region" description="Helical" evidence="6">
    <location>
        <begin position="230"/>
        <end position="252"/>
    </location>
</feature>
<dbReference type="EMBL" id="JADBJN010000004">
    <property type="protein sequence ID" value="KAG5669073.1"/>
    <property type="molecule type" value="Genomic_DNA"/>
</dbReference>
<organism evidence="7 8">
    <name type="scientific">Polypedilum vanderplanki</name>
    <name type="common">Sleeping chironomid midge</name>
    <dbReference type="NCBI Taxonomy" id="319348"/>
    <lineage>
        <taxon>Eukaryota</taxon>
        <taxon>Metazoa</taxon>
        <taxon>Ecdysozoa</taxon>
        <taxon>Arthropoda</taxon>
        <taxon>Hexapoda</taxon>
        <taxon>Insecta</taxon>
        <taxon>Pterygota</taxon>
        <taxon>Neoptera</taxon>
        <taxon>Endopterygota</taxon>
        <taxon>Diptera</taxon>
        <taxon>Nematocera</taxon>
        <taxon>Chironomoidea</taxon>
        <taxon>Chironomidae</taxon>
        <taxon>Chironominae</taxon>
        <taxon>Polypedilum</taxon>
        <taxon>Polypedilum</taxon>
    </lineage>
</organism>
<keyword evidence="3 6" id="KW-0812">Transmembrane</keyword>
<evidence type="ECO:0000256" key="4">
    <source>
        <dbReference type="ARBA" id="ARBA00022989"/>
    </source>
</evidence>
<feature type="transmembrane region" description="Helical" evidence="6">
    <location>
        <begin position="264"/>
        <end position="286"/>
    </location>
</feature>
<gene>
    <name evidence="7" type="ORF">PVAND_016972</name>
</gene>
<dbReference type="Proteomes" id="UP001107558">
    <property type="component" value="Chromosome 4"/>
</dbReference>